<evidence type="ECO:0000313" key="3">
    <source>
        <dbReference type="Proteomes" id="UP001233999"/>
    </source>
</evidence>
<proteinExistence type="predicted"/>
<keyword evidence="1" id="KW-1133">Transmembrane helix</keyword>
<comment type="caution">
    <text evidence="2">The sequence shown here is derived from an EMBL/GenBank/DDBJ whole genome shotgun (WGS) entry which is preliminary data.</text>
</comment>
<feature type="non-terminal residue" evidence="2">
    <location>
        <position position="87"/>
    </location>
</feature>
<dbReference type="EMBL" id="JASPKZ010007602">
    <property type="protein sequence ID" value="KAJ9583427.1"/>
    <property type="molecule type" value="Genomic_DNA"/>
</dbReference>
<evidence type="ECO:0000256" key="1">
    <source>
        <dbReference type="SAM" id="Phobius"/>
    </source>
</evidence>
<accession>A0AAD7ZNQ3</accession>
<feature type="non-terminal residue" evidence="2">
    <location>
        <position position="1"/>
    </location>
</feature>
<sequence length="87" mass="10290">VMLKILRLVPPTLRLSVQQLSNWITLRCMVVQTSFGIIDQNMRSYWREFRLPTSQTIVDLNLIINLFILLCLSFMFVLNFAYIVCYT</sequence>
<evidence type="ECO:0000313" key="2">
    <source>
        <dbReference type="EMBL" id="KAJ9583427.1"/>
    </source>
</evidence>
<protein>
    <submittedName>
        <fullName evidence="2">Uncharacterized protein</fullName>
    </submittedName>
</protein>
<keyword evidence="1" id="KW-0472">Membrane</keyword>
<feature type="transmembrane region" description="Helical" evidence="1">
    <location>
        <begin position="60"/>
        <end position="84"/>
    </location>
</feature>
<dbReference type="Proteomes" id="UP001233999">
    <property type="component" value="Unassembled WGS sequence"/>
</dbReference>
<dbReference type="AlphaFoldDB" id="A0AAD7ZNQ3"/>
<reference evidence="2" key="1">
    <citation type="journal article" date="2023" name="IScience">
        <title>Live-bearing cockroach genome reveals convergent evolutionary mechanisms linked to viviparity in insects and beyond.</title>
        <authorList>
            <person name="Fouks B."/>
            <person name="Harrison M.C."/>
            <person name="Mikhailova A.A."/>
            <person name="Marchal E."/>
            <person name="English S."/>
            <person name="Carruthers M."/>
            <person name="Jennings E.C."/>
            <person name="Chiamaka E.L."/>
            <person name="Frigard R.A."/>
            <person name="Pippel M."/>
            <person name="Attardo G.M."/>
            <person name="Benoit J.B."/>
            <person name="Bornberg-Bauer E."/>
            <person name="Tobe S.S."/>
        </authorList>
    </citation>
    <scope>NUCLEOTIDE SEQUENCE</scope>
    <source>
        <strain evidence="2">Stay&amp;Tobe</strain>
    </source>
</reference>
<keyword evidence="3" id="KW-1185">Reference proteome</keyword>
<name>A0AAD7ZNQ3_DIPPU</name>
<keyword evidence="1" id="KW-0812">Transmembrane</keyword>
<reference evidence="2" key="2">
    <citation type="submission" date="2023-05" db="EMBL/GenBank/DDBJ databases">
        <authorList>
            <person name="Fouks B."/>
        </authorList>
    </citation>
    <scope>NUCLEOTIDE SEQUENCE</scope>
    <source>
        <strain evidence="2">Stay&amp;Tobe</strain>
        <tissue evidence="2">Testes</tissue>
    </source>
</reference>
<organism evidence="2 3">
    <name type="scientific">Diploptera punctata</name>
    <name type="common">Pacific beetle cockroach</name>
    <dbReference type="NCBI Taxonomy" id="6984"/>
    <lineage>
        <taxon>Eukaryota</taxon>
        <taxon>Metazoa</taxon>
        <taxon>Ecdysozoa</taxon>
        <taxon>Arthropoda</taxon>
        <taxon>Hexapoda</taxon>
        <taxon>Insecta</taxon>
        <taxon>Pterygota</taxon>
        <taxon>Neoptera</taxon>
        <taxon>Polyneoptera</taxon>
        <taxon>Dictyoptera</taxon>
        <taxon>Blattodea</taxon>
        <taxon>Blaberoidea</taxon>
        <taxon>Blaberidae</taxon>
        <taxon>Diplopterinae</taxon>
        <taxon>Diploptera</taxon>
    </lineage>
</organism>
<gene>
    <name evidence="2" type="ORF">L9F63_022230</name>
</gene>